<evidence type="ECO:0000313" key="2">
    <source>
        <dbReference type="EMBL" id="QDU47596.1"/>
    </source>
</evidence>
<reference evidence="2 3" key="1">
    <citation type="submission" date="2019-02" db="EMBL/GenBank/DDBJ databases">
        <title>Deep-cultivation of Planctomycetes and their phenomic and genomic characterization uncovers novel biology.</title>
        <authorList>
            <person name="Wiegand S."/>
            <person name="Jogler M."/>
            <person name="Boedeker C."/>
            <person name="Pinto D."/>
            <person name="Vollmers J."/>
            <person name="Rivas-Marin E."/>
            <person name="Kohn T."/>
            <person name="Peeters S.H."/>
            <person name="Heuer A."/>
            <person name="Rast P."/>
            <person name="Oberbeckmann S."/>
            <person name="Bunk B."/>
            <person name="Jeske O."/>
            <person name="Meyerdierks A."/>
            <person name="Storesund J.E."/>
            <person name="Kallscheuer N."/>
            <person name="Luecker S."/>
            <person name="Lage O.M."/>
            <person name="Pohl T."/>
            <person name="Merkel B.J."/>
            <person name="Hornburger P."/>
            <person name="Mueller R.-W."/>
            <person name="Bruemmer F."/>
            <person name="Labrenz M."/>
            <person name="Spormann A.M."/>
            <person name="Op den Camp H."/>
            <person name="Overmann J."/>
            <person name="Amann R."/>
            <person name="Jetten M.S.M."/>
            <person name="Mascher T."/>
            <person name="Medema M.H."/>
            <person name="Devos D.P."/>
            <person name="Kaster A.-K."/>
            <person name="Ovreas L."/>
            <person name="Rohde M."/>
            <person name="Galperin M.Y."/>
            <person name="Jogler C."/>
        </authorList>
    </citation>
    <scope>NUCLEOTIDE SEQUENCE [LARGE SCALE GENOMIC DNA]</scope>
    <source>
        <strain evidence="2 3">Mal52</strain>
    </source>
</reference>
<accession>A0A517ZYQ5</accession>
<dbReference type="EMBL" id="CP036276">
    <property type="protein sequence ID" value="QDU47596.1"/>
    <property type="molecule type" value="Genomic_DNA"/>
</dbReference>
<proteinExistence type="predicted"/>
<name>A0A517ZYQ5_9PLAN</name>
<protein>
    <recommendedName>
        <fullName evidence="4">Carboxypeptidase regulatory-like domain-containing protein</fullName>
    </recommendedName>
</protein>
<sequence length="150" mass="16044">MARAIFAAPLRTQLTLQLFRPLAVLFAMVLFSSTLTGCGDTSHGDRVPLTGTVKKGGELLQTKATIYFNPLPDQGGNGSSGEVAEGRFTIPAESGPTPGKKYNVSVITSPGIPADDTPRDQIKLPERLETTVEIPSRDSEDSPELEIVFD</sequence>
<dbReference type="RefSeq" id="WP_145380395.1">
    <property type="nucleotide sequence ID" value="NZ_CP036276.1"/>
</dbReference>
<evidence type="ECO:0008006" key="4">
    <source>
        <dbReference type="Google" id="ProtNLM"/>
    </source>
</evidence>
<evidence type="ECO:0000313" key="3">
    <source>
        <dbReference type="Proteomes" id="UP000319383"/>
    </source>
</evidence>
<keyword evidence="3" id="KW-1185">Reference proteome</keyword>
<gene>
    <name evidence="2" type="ORF">Mal52_61310</name>
</gene>
<dbReference type="Proteomes" id="UP000319383">
    <property type="component" value="Chromosome"/>
</dbReference>
<feature type="region of interest" description="Disordered" evidence="1">
    <location>
        <begin position="70"/>
        <end position="100"/>
    </location>
</feature>
<evidence type="ECO:0000256" key="1">
    <source>
        <dbReference type="SAM" id="MobiDB-lite"/>
    </source>
</evidence>
<dbReference type="AlphaFoldDB" id="A0A517ZYQ5"/>
<dbReference type="KEGG" id="sdyn:Mal52_61310"/>
<organism evidence="2 3">
    <name type="scientific">Symmachiella dynata</name>
    <dbReference type="NCBI Taxonomy" id="2527995"/>
    <lineage>
        <taxon>Bacteria</taxon>
        <taxon>Pseudomonadati</taxon>
        <taxon>Planctomycetota</taxon>
        <taxon>Planctomycetia</taxon>
        <taxon>Planctomycetales</taxon>
        <taxon>Planctomycetaceae</taxon>
        <taxon>Symmachiella</taxon>
    </lineage>
</organism>